<reference evidence="13 14" key="1">
    <citation type="submission" date="2019-10" db="EMBL/GenBank/DDBJ databases">
        <title>Bifidobacterium from non-human primates.</title>
        <authorList>
            <person name="Modesto M."/>
        </authorList>
    </citation>
    <scope>NUCLEOTIDE SEQUENCE [LARGE SCALE GENOMIC DNA]</scope>
    <source>
        <strain evidence="13 14">SMA1</strain>
    </source>
</reference>
<gene>
    <name evidence="11 13" type="primary">nhaA</name>
    <name evidence="13" type="ORF">GFD18_05885</name>
</gene>
<feature type="transmembrane region" description="Helical" evidence="11">
    <location>
        <begin position="124"/>
        <end position="149"/>
    </location>
</feature>
<comment type="function">
    <text evidence="11">Na(+)/H(+) antiporter that extrudes sodium in exchange for external protons.</text>
</comment>
<dbReference type="InterPro" id="IPR023171">
    <property type="entry name" value="Na/H_antiporter_dom_sf"/>
</dbReference>
<keyword evidence="10 11" id="KW-0739">Sodium transport</keyword>
<evidence type="ECO:0000256" key="1">
    <source>
        <dbReference type="ARBA" id="ARBA00004429"/>
    </source>
</evidence>
<sequence length="510" mass="55664">MTSKGARCRTPFSRTAIGEQTPSCNLERLNPRGRKPNNTQRPTPFTQAVVRSKHMTSSPQIHEGILEPGVINIHKGKRRLIEFTHSSTKATILMVFAALAAFAIENTPALPYFNEFWQSVHLTFSIGAFHANISLEHFINDFLMALFFLMVGLEIKHEIRAGELTEPRKAILPIIAAAGGAILPAIIYLIVNVGGQYAGGWGVPMANDIAFCLGLLALLGRRIPSGLRAYLSTLTIADDMIAIAVIALFYTTKLSLPWLIAALAAYALLIAFNRCHIYDLPPYLIIGFILWVCMLFSGIHATLAGVMLALAIPARSEIRLDRVGGWFAHRVRKAEDRYDPDEPDVAQREYLREVYSIRRVSHATIPPTIRLEKRLHTFVYFFVLPLFAFSNAGVILAGMSFTQVVTSPVAIGVFLGLLVGKPLGIFIATWATVKLGVSQLPKGVKWGHIAGVSALGGVGFTMAIFVTNLSFTDPQVAAVAKTAILAASIIAGALGFLILRHEALNAERES</sequence>
<organism evidence="13 14">
    <name type="scientific">Bifidobacterium saimiriisciurei</name>
    <dbReference type="NCBI Taxonomy" id="2661627"/>
    <lineage>
        <taxon>Bacteria</taxon>
        <taxon>Bacillati</taxon>
        <taxon>Actinomycetota</taxon>
        <taxon>Actinomycetes</taxon>
        <taxon>Bifidobacteriales</taxon>
        <taxon>Bifidobacteriaceae</taxon>
        <taxon>Bifidobacterium</taxon>
    </lineage>
</organism>
<comment type="subcellular location">
    <subcellularLocation>
        <location evidence="1">Cell inner membrane</location>
        <topology evidence="1">Multi-pass membrane protein</topology>
    </subcellularLocation>
    <subcellularLocation>
        <location evidence="11">Cell membrane</location>
        <topology evidence="11">Multi-pass membrane protein</topology>
    </subcellularLocation>
</comment>
<evidence type="ECO:0000256" key="6">
    <source>
        <dbReference type="ARBA" id="ARBA00022989"/>
    </source>
</evidence>
<keyword evidence="14" id="KW-1185">Reference proteome</keyword>
<accession>A0ABX0C907</accession>
<evidence type="ECO:0000256" key="2">
    <source>
        <dbReference type="ARBA" id="ARBA00022448"/>
    </source>
</evidence>
<proteinExistence type="inferred from homology"/>
<dbReference type="NCBIfam" id="TIGR00773">
    <property type="entry name" value="NhaA"/>
    <property type="match status" value="1"/>
</dbReference>
<comment type="caution">
    <text evidence="13">The sequence shown here is derived from an EMBL/GenBank/DDBJ whole genome shotgun (WGS) entry which is preliminary data.</text>
</comment>
<feature type="transmembrane region" description="Helical" evidence="11">
    <location>
        <begin position="197"/>
        <end position="219"/>
    </location>
</feature>
<feature type="transmembrane region" description="Helical" evidence="11">
    <location>
        <begin position="409"/>
        <end position="433"/>
    </location>
</feature>
<evidence type="ECO:0000256" key="8">
    <source>
        <dbReference type="ARBA" id="ARBA00023065"/>
    </source>
</evidence>
<feature type="transmembrane region" description="Helical" evidence="11">
    <location>
        <begin position="240"/>
        <end position="272"/>
    </location>
</feature>
<dbReference type="PANTHER" id="PTHR30341">
    <property type="entry name" value="SODIUM ION/PROTON ANTIPORTER NHAA-RELATED"/>
    <property type="match status" value="1"/>
</dbReference>
<protein>
    <recommendedName>
        <fullName evidence="11">Na(+)/H(+) antiporter NhaA</fullName>
    </recommendedName>
    <alternativeName>
        <fullName evidence="11">Sodium/proton antiporter NhaA</fullName>
    </alternativeName>
</protein>
<evidence type="ECO:0000256" key="9">
    <source>
        <dbReference type="ARBA" id="ARBA00023136"/>
    </source>
</evidence>
<keyword evidence="6 11" id="KW-1133">Transmembrane helix</keyword>
<dbReference type="HAMAP" id="MF_01844">
    <property type="entry name" value="NhaA"/>
    <property type="match status" value="1"/>
</dbReference>
<feature type="transmembrane region" description="Helical" evidence="11">
    <location>
        <begin position="170"/>
        <end position="191"/>
    </location>
</feature>
<feature type="transmembrane region" description="Helical" evidence="11">
    <location>
        <begin position="445"/>
        <end position="466"/>
    </location>
</feature>
<comment type="catalytic activity">
    <reaction evidence="11">
        <text>Na(+)(in) + 2 H(+)(out) = Na(+)(out) + 2 H(+)(in)</text>
        <dbReference type="Rhea" id="RHEA:29251"/>
        <dbReference type="ChEBI" id="CHEBI:15378"/>
        <dbReference type="ChEBI" id="CHEBI:29101"/>
    </reaction>
</comment>
<keyword evidence="3 11" id="KW-0050">Antiport</keyword>
<keyword evidence="2 11" id="KW-0813">Transport</keyword>
<evidence type="ECO:0000256" key="4">
    <source>
        <dbReference type="ARBA" id="ARBA00022475"/>
    </source>
</evidence>
<feature type="transmembrane region" description="Helical" evidence="11">
    <location>
        <begin position="478"/>
        <end position="499"/>
    </location>
</feature>
<keyword evidence="4 11" id="KW-1003">Cell membrane</keyword>
<evidence type="ECO:0000256" key="7">
    <source>
        <dbReference type="ARBA" id="ARBA00023053"/>
    </source>
</evidence>
<dbReference type="Proteomes" id="UP000475155">
    <property type="component" value="Unassembled WGS sequence"/>
</dbReference>
<keyword evidence="5 11" id="KW-0812">Transmembrane</keyword>
<evidence type="ECO:0000256" key="10">
    <source>
        <dbReference type="ARBA" id="ARBA00023201"/>
    </source>
</evidence>
<feature type="transmembrane region" description="Helical" evidence="11">
    <location>
        <begin position="284"/>
        <end position="312"/>
    </location>
</feature>
<comment type="similarity">
    <text evidence="11">Belongs to the NhaA Na(+)/H(+) (TC 2.A.33) antiporter family.</text>
</comment>
<feature type="transmembrane region" description="Helical" evidence="11">
    <location>
        <begin position="378"/>
        <end position="397"/>
    </location>
</feature>
<evidence type="ECO:0000256" key="11">
    <source>
        <dbReference type="HAMAP-Rule" id="MF_01844"/>
    </source>
</evidence>
<dbReference type="Pfam" id="PF06965">
    <property type="entry name" value="Na_H_antiport_1"/>
    <property type="match status" value="1"/>
</dbReference>
<evidence type="ECO:0000313" key="14">
    <source>
        <dbReference type="Proteomes" id="UP000475155"/>
    </source>
</evidence>
<evidence type="ECO:0000256" key="12">
    <source>
        <dbReference type="SAM" id="MobiDB-lite"/>
    </source>
</evidence>
<dbReference type="EMBL" id="WHZU01000007">
    <property type="protein sequence ID" value="NEH11618.1"/>
    <property type="molecule type" value="Genomic_DNA"/>
</dbReference>
<keyword evidence="7 11" id="KW-0915">Sodium</keyword>
<keyword evidence="9 11" id="KW-0472">Membrane</keyword>
<evidence type="ECO:0000313" key="13">
    <source>
        <dbReference type="EMBL" id="NEH11618.1"/>
    </source>
</evidence>
<feature type="region of interest" description="Disordered" evidence="12">
    <location>
        <begin position="19"/>
        <end position="43"/>
    </location>
</feature>
<keyword evidence="8 11" id="KW-0406">Ion transport</keyword>
<dbReference type="Gene3D" id="1.20.1530.10">
    <property type="entry name" value="Na+/H+ antiporter like domain"/>
    <property type="match status" value="1"/>
</dbReference>
<dbReference type="PANTHER" id="PTHR30341:SF0">
    <property type="entry name" value="NA(+)_H(+) ANTIPORTER NHAA"/>
    <property type="match status" value="1"/>
</dbReference>
<name>A0ABX0C907_9BIFI</name>
<dbReference type="InterPro" id="IPR004670">
    <property type="entry name" value="NhaA"/>
</dbReference>
<evidence type="ECO:0000256" key="3">
    <source>
        <dbReference type="ARBA" id="ARBA00022449"/>
    </source>
</evidence>
<evidence type="ECO:0000256" key="5">
    <source>
        <dbReference type="ARBA" id="ARBA00022692"/>
    </source>
</evidence>